<evidence type="ECO:0000259" key="2">
    <source>
        <dbReference type="PROSITE" id="PS51186"/>
    </source>
</evidence>
<dbReference type="CDD" id="cd04301">
    <property type="entry name" value="NAT_SF"/>
    <property type="match status" value="1"/>
</dbReference>
<evidence type="ECO:0000313" key="3">
    <source>
        <dbReference type="EMBL" id="KAL0383136.1"/>
    </source>
</evidence>
<dbReference type="PANTHER" id="PTHR47876:SF2">
    <property type="entry name" value="GCN5-RELATED N-ACETYLTRANSFERASE 7, CHLOROPLASTIC"/>
    <property type="match status" value="1"/>
</dbReference>
<dbReference type="Gene3D" id="3.40.630.30">
    <property type="match status" value="1"/>
</dbReference>
<dbReference type="InterPro" id="IPR000182">
    <property type="entry name" value="GNAT_dom"/>
</dbReference>
<comment type="caution">
    <text evidence="3">The sequence shown here is derived from an EMBL/GenBank/DDBJ whole genome shotgun (WGS) entry which is preliminary data.</text>
</comment>
<gene>
    <name evidence="3" type="ORF">Scaly_0600900</name>
</gene>
<reference evidence="3" key="1">
    <citation type="submission" date="2020-06" db="EMBL/GenBank/DDBJ databases">
        <authorList>
            <person name="Li T."/>
            <person name="Hu X."/>
            <person name="Zhang T."/>
            <person name="Song X."/>
            <person name="Zhang H."/>
            <person name="Dai N."/>
            <person name="Sheng W."/>
            <person name="Hou X."/>
            <person name="Wei L."/>
        </authorList>
    </citation>
    <scope>NUCLEOTIDE SEQUENCE</scope>
    <source>
        <strain evidence="3">KEN8</strain>
        <tissue evidence="3">Leaf</tissue>
    </source>
</reference>
<organism evidence="3">
    <name type="scientific">Sesamum calycinum</name>
    <dbReference type="NCBI Taxonomy" id="2727403"/>
    <lineage>
        <taxon>Eukaryota</taxon>
        <taxon>Viridiplantae</taxon>
        <taxon>Streptophyta</taxon>
        <taxon>Embryophyta</taxon>
        <taxon>Tracheophyta</taxon>
        <taxon>Spermatophyta</taxon>
        <taxon>Magnoliopsida</taxon>
        <taxon>eudicotyledons</taxon>
        <taxon>Gunneridae</taxon>
        <taxon>Pentapetalae</taxon>
        <taxon>asterids</taxon>
        <taxon>lamiids</taxon>
        <taxon>Lamiales</taxon>
        <taxon>Pedaliaceae</taxon>
        <taxon>Sesamum</taxon>
    </lineage>
</organism>
<proteinExistence type="predicted"/>
<reference evidence="3" key="2">
    <citation type="journal article" date="2024" name="Plant">
        <title>Genomic evolution and insights into agronomic trait innovations of Sesamum species.</title>
        <authorList>
            <person name="Miao H."/>
            <person name="Wang L."/>
            <person name="Qu L."/>
            <person name="Liu H."/>
            <person name="Sun Y."/>
            <person name="Le M."/>
            <person name="Wang Q."/>
            <person name="Wei S."/>
            <person name="Zheng Y."/>
            <person name="Lin W."/>
            <person name="Duan Y."/>
            <person name="Cao H."/>
            <person name="Xiong S."/>
            <person name="Wang X."/>
            <person name="Wei L."/>
            <person name="Li C."/>
            <person name="Ma Q."/>
            <person name="Ju M."/>
            <person name="Zhao R."/>
            <person name="Li G."/>
            <person name="Mu C."/>
            <person name="Tian Q."/>
            <person name="Mei H."/>
            <person name="Zhang T."/>
            <person name="Gao T."/>
            <person name="Zhang H."/>
        </authorList>
    </citation>
    <scope>NUCLEOTIDE SEQUENCE</scope>
    <source>
        <strain evidence="3">KEN8</strain>
    </source>
</reference>
<dbReference type="AlphaFoldDB" id="A0AAW2RSE5"/>
<feature type="region of interest" description="Disordered" evidence="1">
    <location>
        <begin position="76"/>
        <end position="99"/>
    </location>
</feature>
<dbReference type="GO" id="GO:0016747">
    <property type="term" value="F:acyltransferase activity, transferring groups other than amino-acyl groups"/>
    <property type="evidence" value="ECO:0007669"/>
    <property type="project" value="InterPro"/>
</dbReference>
<protein>
    <recommendedName>
        <fullName evidence="2">N-acetyltransferase domain-containing protein</fullName>
    </recommendedName>
</protein>
<evidence type="ECO:0000256" key="1">
    <source>
        <dbReference type="SAM" id="MobiDB-lite"/>
    </source>
</evidence>
<dbReference type="PROSITE" id="PS51186">
    <property type="entry name" value="GNAT"/>
    <property type="match status" value="1"/>
</dbReference>
<accession>A0AAW2RSE5</accession>
<dbReference type="SUPFAM" id="SSF55729">
    <property type="entry name" value="Acyl-CoA N-acyltransferases (Nat)"/>
    <property type="match status" value="1"/>
</dbReference>
<name>A0AAW2RSE5_9LAMI</name>
<sequence length="265" mass="29314">MSIQIPPPFPPQASLNLSSKHLYGGVTPGCFRSFPRCIPAFAANCPTKNLKWQFHPRQVELIGRLFCVQRHALKPSSGLPRVSASGHSTTSKNRHLASNPIPRLSCPDLNTFSSENVNGLSICGCDQLFPLRFSQKGEDRVVVGTLDLNQCISLPDEITGMKPKGIGADFARAYISNVCVAKELHRNGLGYELIAESKVVAEDWKEKQGISDLYVHVAVDNEAAKNLYLKSGFTLESDEPAWQARFLDRPRRLLLWIGLPITYGL</sequence>
<dbReference type="PANTHER" id="PTHR47876">
    <property type="entry name" value="OS08G0260000 PROTEIN"/>
    <property type="match status" value="1"/>
</dbReference>
<dbReference type="Pfam" id="PF00583">
    <property type="entry name" value="Acetyltransf_1"/>
    <property type="match status" value="1"/>
</dbReference>
<dbReference type="EMBL" id="JACGWM010000003">
    <property type="protein sequence ID" value="KAL0383136.1"/>
    <property type="molecule type" value="Genomic_DNA"/>
</dbReference>
<feature type="domain" description="N-acetyltransferase" evidence="2">
    <location>
        <begin position="138"/>
        <end position="260"/>
    </location>
</feature>
<dbReference type="GO" id="GO:0009507">
    <property type="term" value="C:chloroplast"/>
    <property type="evidence" value="ECO:0007669"/>
    <property type="project" value="TreeGrafter"/>
</dbReference>
<dbReference type="InterPro" id="IPR016181">
    <property type="entry name" value="Acyl_CoA_acyltransferase"/>
</dbReference>